<evidence type="ECO:0000256" key="1">
    <source>
        <dbReference type="SAM" id="MobiDB-lite"/>
    </source>
</evidence>
<comment type="caution">
    <text evidence="2">The sequence shown here is derived from an EMBL/GenBank/DDBJ whole genome shotgun (WGS) entry which is preliminary data.</text>
</comment>
<organism evidence="2 3">
    <name type="scientific">Trichostrongylus colubriformis</name>
    <name type="common">Black scour worm</name>
    <dbReference type="NCBI Taxonomy" id="6319"/>
    <lineage>
        <taxon>Eukaryota</taxon>
        <taxon>Metazoa</taxon>
        <taxon>Ecdysozoa</taxon>
        <taxon>Nematoda</taxon>
        <taxon>Chromadorea</taxon>
        <taxon>Rhabditida</taxon>
        <taxon>Rhabditina</taxon>
        <taxon>Rhabditomorpha</taxon>
        <taxon>Strongyloidea</taxon>
        <taxon>Trichostrongylidae</taxon>
        <taxon>Trichostrongylus</taxon>
    </lineage>
</organism>
<evidence type="ECO:0000313" key="3">
    <source>
        <dbReference type="Proteomes" id="UP001331761"/>
    </source>
</evidence>
<feature type="region of interest" description="Disordered" evidence="1">
    <location>
        <begin position="46"/>
        <end position="70"/>
    </location>
</feature>
<keyword evidence="3" id="KW-1185">Reference proteome</keyword>
<dbReference type="Proteomes" id="UP001331761">
    <property type="component" value="Unassembled WGS sequence"/>
</dbReference>
<reference evidence="2 3" key="1">
    <citation type="submission" date="2019-10" db="EMBL/GenBank/DDBJ databases">
        <title>Assembly and Annotation for the nematode Trichostrongylus colubriformis.</title>
        <authorList>
            <person name="Martin J."/>
        </authorList>
    </citation>
    <scope>NUCLEOTIDE SEQUENCE [LARGE SCALE GENOMIC DNA]</scope>
    <source>
        <strain evidence="2">G859</strain>
        <tissue evidence="2">Whole worm</tissue>
    </source>
</reference>
<name>A0AAN8ERQ6_TRICO</name>
<dbReference type="AlphaFoldDB" id="A0AAN8ERQ6"/>
<accession>A0AAN8ERQ6</accession>
<evidence type="ECO:0000313" key="2">
    <source>
        <dbReference type="EMBL" id="KAK5964657.1"/>
    </source>
</evidence>
<dbReference type="EMBL" id="WIXE01025525">
    <property type="protein sequence ID" value="KAK5964657.1"/>
    <property type="molecule type" value="Genomic_DNA"/>
</dbReference>
<proteinExistence type="predicted"/>
<gene>
    <name evidence="2" type="ORF">GCK32_013296</name>
</gene>
<protein>
    <submittedName>
        <fullName evidence="2">Uncharacterized protein</fullName>
    </submittedName>
</protein>
<feature type="compositionally biased region" description="Low complexity" evidence="1">
    <location>
        <begin position="48"/>
        <end position="64"/>
    </location>
</feature>
<sequence>MSPGLHGCFKKLFSQSRITGVSGIVWNHSSYDTKRWMSILKEESQQISRPLSSTTSSRPDSASAGPSGVVESCGKVDWPAMLPSLEELRAKADEMKVMREKSKQTLHHPTKAYLIHVNDRDVLALPYLDVPTVPDFIQY</sequence>
<feature type="non-terminal residue" evidence="2">
    <location>
        <position position="139"/>
    </location>
</feature>